<accession>A0A2M4C971</accession>
<feature type="signal peptide" evidence="1">
    <location>
        <begin position="1"/>
        <end position="18"/>
    </location>
</feature>
<reference evidence="2" key="1">
    <citation type="submission" date="2018-01" db="EMBL/GenBank/DDBJ databases">
        <title>An insight into the sialome of Amazonian anophelines.</title>
        <authorList>
            <person name="Ribeiro J.M."/>
            <person name="Scarpassa V."/>
            <person name="Calvo E."/>
        </authorList>
    </citation>
    <scope>NUCLEOTIDE SEQUENCE</scope>
    <source>
        <tissue evidence="2">Salivary glands</tissue>
    </source>
</reference>
<evidence type="ECO:0000256" key="1">
    <source>
        <dbReference type="SAM" id="SignalP"/>
    </source>
</evidence>
<organism evidence="2">
    <name type="scientific">Anopheles marajoara</name>
    <dbReference type="NCBI Taxonomy" id="58244"/>
    <lineage>
        <taxon>Eukaryota</taxon>
        <taxon>Metazoa</taxon>
        <taxon>Ecdysozoa</taxon>
        <taxon>Arthropoda</taxon>
        <taxon>Hexapoda</taxon>
        <taxon>Insecta</taxon>
        <taxon>Pterygota</taxon>
        <taxon>Neoptera</taxon>
        <taxon>Endopterygota</taxon>
        <taxon>Diptera</taxon>
        <taxon>Nematocera</taxon>
        <taxon>Culicoidea</taxon>
        <taxon>Culicidae</taxon>
        <taxon>Anophelinae</taxon>
        <taxon>Anopheles</taxon>
    </lineage>
</organism>
<sequence length="96" mass="11481">MLLIFCFVLLYWYRLCPFAVPLRAFKRASTTYKHTAYHFLTLSESAYFLSKIETTPVTTFFCSRRAVRVGKGFRKTTEEVFLQFFAKKKFCFKTRM</sequence>
<feature type="chain" id="PRO_5014947706" evidence="1">
    <location>
        <begin position="19"/>
        <end position="96"/>
    </location>
</feature>
<proteinExistence type="predicted"/>
<protein>
    <submittedName>
        <fullName evidence="2">Putative secreted protein</fullName>
    </submittedName>
</protein>
<evidence type="ECO:0000313" key="2">
    <source>
        <dbReference type="EMBL" id="MBW61860.1"/>
    </source>
</evidence>
<dbReference type="EMBL" id="GGFJ01012719">
    <property type="protein sequence ID" value="MBW61860.1"/>
    <property type="molecule type" value="Transcribed_RNA"/>
</dbReference>
<keyword evidence="1" id="KW-0732">Signal</keyword>
<dbReference type="AlphaFoldDB" id="A0A2M4C971"/>
<name>A0A2M4C971_9DIPT</name>